<dbReference type="OrthoDB" id="9991913at2759"/>
<evidence type="ECO:0000256" key="2">
    <source>
        <dbReference type="RuleBase" id="RU003719"/>
    </source>
</evidence>
<dbReference type="SUPFAM" id="SSF51735">
    <property type="entry name" value="NAD(P)-binding Rossmann-fold domains"/>
    <property type="match status" value="1"/>
</dbReference>
<dbReference type="InterPro" id="IPR029752">
    <property type="entry name" value="D-isomer_DH_CS1"/>
</dbReference>
<dbReference type="STRING" id="1392250.A0A2I2GHZ2"/>
<dbReference type="InterPro" id="IPR006140">
    <property type="entry name" value="D-isomer_DH_NAD-bd"/>
</dbReference>
<dbReference type="GO" id="GO:0016618">
    <property type="term" value="F:hydroxypyruvate reductase [NAD(P)H] activity"/>
    <property type="evidence" value="ECO:0007669"/>
    <property type="project" value="TreeGrafter"/>
</dbReference>
<proteinExistence type="inferred from homology"/>
<dbReference type="RefSeq" id="XP_024707801.1">
    <property type="nucleotide sequence ID" value="XM_024845442.1"/>
</dbReference>
<dbReference type="Pfam" id="PF02826">
    <property type="entry name" value="2-Hacid_dh_C"/>
    <property type="match status" value="1"/>
</dbReference>
<sequence length="349" mass="38629">MNTKPTTKPTILLLRSPVSHNDPATTTHLNTLFNILEYDCPTIADFISALSPGGKYSNISAIVRTGWLKAGPYASHLLFQGEPITHYPPSLKLICCSGHGFDAADIPRLTQRGILYCNTPDTCTVPVANVAVQLVLNTFRYLSFAEHCVRSEQWMKSRELGLKAVDPEGMVLGVVGMGCIGREIARRAKGGLGMRIHYFNRRRVEDLKSGMEDAMYEESLEALIRVSDCLVLACPYTTEMHHMLSRREFALAKEGGLRVVNIARGKLVDEEALLEAMDEGKVVGVGLDVHEHEPQVNPRLLADPMVTVLPHIGVCSQTTWKEFDRVSFENLEEFFYGSGVPKSAVNVVE</sequence>
<dbReference type="Proteomes" id="UP000234275">
    <property type="component" value="Unassembled WGS sequence"/>
</dbReference>
<dbReference type="VEuPathDB" id="FungiDB:P170DRAFT_378352"/>
<comment type="caution">
    <text evidence="5">The sequence shown here is derived from an EMBL/GenBank/DDBJ whole genome shotgun (WGS) entry which is preliminary data.</text>
</comment>
<dbReference type="Pfam" id="PF00389">
    <property type="entry name" value="2-Hacid_dh"/>
    <property type="match status" value="1"/>
</dbReference>
<organism evidence="5 6">
    <name type="scientific">Aspergillus steynii IBT 23096</name>
    <dbReference type="NCBI Taxonomy" id="1392250"/>
    <lineage>
        <taxon>Eukaryota</taxon>
        <taxon>Fungi</taxon>
        <taxon>Dikarya</taxon>
        <taxon>Ascomycota</taxon>
        <taxon>Pezizomycotina</taxon>
        <taxon>Eurotiomycetes</taxon>
        <taxon>Eurotiomycetidae</taxon>
        <taxon>Eurotiales</taxon>
        <taxon>Aspergillaceae</taxon>
        <taxon>Aspergillus</taxon>
        <taxon>Aspergillus subgen. Circumdati</taxon>
    </lineage>
</organism>
<dbReference type="PANTHER" id="PTHR10996:SF281">
    <property type="entry name" value="D-ISOMER SPECIFIC 2-HYDROXYACID DEHYDROGENASE NAD-BINDING DOMAIN-CONTAINING PROTEIN-RELATED"/>
    <property type="match status" value="1"/>
</dbReference>
<dbReference type="CDD" id="cd12168">
    <property type="entry name" value="Mand_dh_like"/>
    <property type="match status" value="1"/>
</dbReference>
<reference evidence="5 6" key="1">
    <citation type="submission" date="2016-12" db="EMBL/GenBank/DDBJ databases">
        <title>The genomes of Aspergillus section Nigri reveals drivers in fungal speciation.</title>
        <authorList>
            <consortium name="DOE Joint Genome Institute"/>
            <person name="Vesth T.C."/>
            <person name="Nybo J."/>
            <person name="Theobald S."/>
            <person name="Brandl J."/>
            <person name="Frisvad J.C."/>
            <person name="Nielsen K.F."/>
            <person name="Lyhne E.K."/>
            <person name="Kogle M.E."/>
            <person name="Kuo A."/>
            <person name="Riley R."/>
            <person name="Clum A."/>
            <person name="Nolan M."/>
            <person name="Lipzen A."/>
            <person name="Salamov A."/>
            <person name="Henrissat B."/>
            <person name="Wiebenga A."/>
            <person name="De Vries R.P."/>
            <person name="Grigoriev I.V."/>
            <person name="Mortensen U.H."/>
            <person name="Andersen M.R."/>
            <person name="Baker S.E."/>
        </authorList>
    </citation>
    <scope>NUCLEOTIDE SEQUENCE [LARGE SCALE GENOMIC DNA]</scope>
    <source>
        <strain evidence="5 6">IBT 23096</strain>
    </source>
</reference>
<dbReference type="PANTHER" id="PTHR10996">
    <property type="entry name" value="2-HYDROXYACID DEHYDROGENASE-RELATED"/>
    <property type="match status" value="1"/>
</dbReference>
<dbReference type="SUPFAM" id="SSF52283">
    <property type="entry name" value="Formate/glycerate dehydrogenase catalytic domain-like"/>
    <property type="match status" value="1"/>
</dbReference>
<dbReference type="GO" id="GO:0030267">
    <property type="term" value="F:glyoxylate reductase (NADPH) activity"/>
    <property type="evidence" value="ECO:0007669"/>
    <property type="project" value="TreeGrafter"/>
</dbReference>
<protein>
    <submittedName>
        <fullName evidence="5">Glyoxylate reductase</fullName>
    </submittedName>
</protein>
<dbReference type="AlphaFoldDB" id="A0A2I2GHZ2"/>
<evidence type="ECO:0000259" key="3">
    <source>
        <dbReference type="Pfam" id="PF00389"/>
    </source>
</evidence>
<feature type="domain" description="D-isomer specific 2-hydroxyacid dehydrogenase NAD-binding" evidence="4">
    <location>
        <begin position="133"/>
        <end position="313"/>
    </location>
</feature>
<dbReference type="InterPro" id="IPR006139">
    <property type="entry name" value="D-isomer_2_OHA_DH_cat_dom"/>
</dbReference>
<dbReference type="PROSITE" id="PS00065">
    <property type="entry name" value="D_2_HYDROXYACID_DH_1"/>
    <property type="match status" value="1"/>
</dbReference>
<accession>A0A2I2GHZ2</accession>
<dbReference type="EMBL" id="MSFO01000002">
    <property type="protein sequence ID" value="PLB52499.1"/>
    <property type="molecule type" value="Genomic_DNA"/>
</dbReference>
<gene>
    <name evidence="5" type="ORF">P170DRAFT_378352</name>
</gene>
<dbReference type="GO" id="GO:0051287">
    <property type="term" value="F:NAD binding"/>
    <property type="evidence" value="ECO:0007669"/>
    <property type="project" value="InterPro"/>
</dbReference>
<feature type="domain" description="D-isomer specific 2-hydroxyacid dehydrogenase catalytic" evidence="3">
    <location>
        <begin position="86"/>
        <end position="346"/>
    </location>
</feature>
<dbReference type="InterPro" id="IPR050223">
    <property type="entry name" value="D-isomer_2-hydroxyacid_DH"/>
</dbReference>
<dbReference type="InterPro" id="IPR036291">
    <property type="entry name" value="NAD(P)-bd_dom_sf"/>
</dbReference>
<keyword evidence="6" id="KW-1185">Reference proteome</keyword>
<evidence type="ECO:0000259" key="4">
    <source>
        <dbReference type="Pfam" id="PF02826"/>
    </source>
</evidence>
<name>A0A2I2GHZ2_9EURO</name>
<dbReference type="GeneID" id="36553142"/>
<dbReference type="Gene3D" id="3.40.50.720">
    <property type="entry name" value="NAD(P)-binding Rossmann-like Domain"/>
    <property type="match status" value="2"/>
</dbReference>
<keyword evidence="1 2" id="KW-0560">Oxidoreductase</keyword>
<evidence type="ECO:0000313" key="6">
    <source>
        <dbReference type="Proteomes" id="UP000234275"/>
    </source>
</evidence>
<dbReference type="GO" id="GO:0005829">
    <property type="term" value="C:cytosol"/>
    <property type="evidence" value="ECO:0007669"/>
    <property type="project" value="TreeGrafter"/>
</dbReference>
<evidence type="ECO:0000313" key="5">
    <source>
        <dbReference type="EMBL" id="PLB52499.1"/>
    </source>
</evidence>
<evidence type="ECO:0000256" key="1">
    <source>
        <dbReference type="ARBA" id="ARBA00023002"/>
    </source>
</evidence>
<comment type="similarity">
    <text evidence="2">Belongs to the D-isomer specific 2-hydroxyacid dehydrogenase family.</text>
</comment>